<dbReference type="GO" id="GO:0000287">
    <property type="term" value="F:magnesium ion binding"/>
    <property type="evidence" value="ECO:0007669"/>
    <property type="project" value="UniProtKB-UniRule"/>
</dbReference>
<keyword evidence="5 6" id="KW-0460">Magnesium</keyword>
<dbReference type="Pfam" id="PF01850">
    <property type="entry name" value="PIN"/>
    <property type="match status" value="1"/>
</dbReference>
<keyword evidence="6" id="KW-0800">Toxin</keyword>
<evidence type="ECO:0000256" key="3">
    <source>
        <dbReference type="ARBA" id="ARBA00022723"/>
    </source>
</evidence>
<evidence type="ECO:0000313" key="9">
    <source>
        <dbReference type="Proteomes" id="UP000291469"/>
    </source>
</evidence>
<dbReference type="Proteomes" id="UP000291469">
    <property type="component" value="Chromosome"/>
</dbReference>
<dbReference type="GO" id="GO:0016787">
    <property type="term" value="F:hydrolase activity"/>
    <property type="evidence" value="ECO:0007669"/>
    <property type="project" value="UniProtKB-KW"/>
</dbReference>
<dbReference type="InterPro" id="IPR029060">
    <property type="entry name" value="PIN-like_dom_sf"/>
</dbReference>
<comment type="function">
    <text evidence="6">Toxic component of a toxin-antitoxin (TA) system. An RNase.</text>
</comment>
<dbReference type="HAMAP" id="MF_00265">
    <property type="entry name" value="VapC_Nob1"/>
    <property type="match status" value="1"/>
</dbReference>
<evidence type="ECO:0000256" key="6">
    <source>
        <dbReference type="HAMAP-Rule" id="MF_00265"/>
    </source>
</evidence>
<feature type="binding site" evidence="6">
    <location>
        <position position="101"/>
    </location>
    <ligand>
        <name>Mg(2+)</name>
        <dbReference type="ChEBI" id="CHEBI:18420"/>
    </ligand>
</feature>
<dbReference type="InterPro" id="IPR002716">
    <property type="entry name" value="PIN_dom"/>
</dbReference>
<feature type="domain" description="PIN" evidence="7">
    <location>
        <begin position="4"/>
        <end position="127"/>
    </location>
</feature>
<evidence type="ECO:0000256" key="2">
    <source>
        <dbReference type="ARBA" id="ARBA00022722"/>
    </source>
</evidence>
<dbReference type="GO" id="GO:0090729">
    <property type="term" value="F:toxin activity"/>
    <property type="evidence" value="ECO:0007669"/>
    <property type="project" value="UniProtKB-KW"/>
</dbReference>
<evidence type="ECO:0000256" key="4">
    <source>
        <dbReference type="ARBA" id="ARBA00022801"/>
    </source>
</evidence>
<evidence type="ECO:0000256" key="5">
    <source>
        <dbReference type="ARBA" id="ARBA00022842"/>
    </source>
</evidence>
<evidence type="ECO:0000256" key="1">
    <source>
        <dbReference type="ARBA" id="ARBA00022649"/>
    </source>
</evidence>
<keyword evidence="2 6" id="KW-0540">Nuclease</keyword>
<evidence type="ECO:0000259" key="7">
    <source>
        <dbReference type="Pfam" id="PF01850"/>
    </source>
</evidence>
<dbReference type="EC" id="3.1.-.-" evidence="6"/>
<dbReference type="AlphaFoldDB" id="A0A411YEX6"/>
<name>A0A411YEX6_9ACTN</name>
<feature type="binding site" evidence="6">
    <location>
        <position position="6"/>
    </location>
    <ligand>
        <name>Mg(2+)</name>
        <dbReference type="ChEBI" id="CHEBI:18420"/>
    </ligand>
</feature>
<proteinExistence type="inferred from homology"/>
<keyword evidence="3 6" id="KW-0479">Metal-binding</keyword>
<dbReference type="GO" id="GO:0004540">
    <property type="term" value="F:RNA nuclease activity"/>
    <property type="evidence" value="ECO:0007669"/>
    <property type="project" value="InterPro"/>
</dbReference>
<dbReference type="OrthoDB" id="1525146at2"/>
<dbReference type="KEGG" id="erz:ER308_08990"/>
<dbReference type="RefSeq" id="WP_131154669.1">
    <property type="nucleotide sequence ID" value="NZ_CP036402.1"/>
</dbReference>
<evidence type="ECO:0000313" key="8">
    <source>
        <dbReference type="EMBL" id="QBI19672.1"/>
    </source>
</evidence>
<dbReference type="Gene3D" id="3.40.50.1010">
    <property type="entry name" value="5'-nuclease"/>
    <property type="match status" value="1"/>
</dbReference>
<keyword evidence="4 6" id="KW-0378">Hydrolase</keyword>
<protein>
    <recommendedName>
        <fullName evidence="6">Ribonuclease VapC</fullName>
        <shortName evidence="6">RNase VapC</shortName>
        <ecNumber evidence="6">3.1.-.-</ecNumber>
    </recommendedName>
    <alternativeName>
        <fullName evidence="6">Toxin VapC</fullName>
    </alternativeName>
</protein>
<comment type="cofactor">
    <cofactor evidence="6">
        <name>Mg(2+)</name>
        <dbReference type="ChEBI" id="CHEBI:18420"/>
    </cofactor>
</comment>
<dbReference type="SUPFAM" id="SSF88723">
    <property type="entry name" value="PIN domain-like"/>
    <property type="match status" value="1"/>
</dbReference>
<gene>
    <name evidence="6" type="primary">vapC</name>
    <name evidence="8" type="ORF">ER308_08990</name>
</gene>
<dbReference type="EMBL" id="CP036402">
    <property type="protein sequence ID" value="QBI19672.1"/>
    <property type="molecule type" value="Genomic_DNA"/>
</dbReference>
<dbReference type="InterPro" id="IPR022907">
    <property type="entry name" value="VapC_family"/>
</dbReference>
<comment type="similarity">
    <text evidence="6">Belongs to the PINc/VapC protein family.</text>
</comment>
<reference evidence="8 9" key="1">
    <citation type="submission" date="2019-01" db="EMBL/GenBank/DDBJ databases">
        <title>Egibacter rhizosphaerae EGI 80759T.</title>
        <authorList>
            <person name="Chen D.-D."/>
            <person name="Tian Y."/>
            <person name="Jiao J.-Y."/>
            <person name="Zhang X.-T."/>
            <person name="Zhang Y.-G."/>
            <person name="Zhang Y."/>
            <person name="Xiao M."/>
            <person name="Shu W.-S."/>
            <person name="Li W.-J."/>
        </authorList>
    </citation>
    <scope>NUCLEOTIDE SEQUENCE [LARGE SCALE GENOMIC DNA]</scope>
    <source>
        <strain evidence="8 9">EGI 80759</strain>
    </source>
</reference>
<sequence length="141" mass="14794">MIAYFDSSALVKLVIEEHGSDAAAALWDGADAVLSSRVAHAEVRAALAAAHRAARLTTEQNEGARRLWGQLWSALRLVEVSQGVGQRAGDIAEEHALSGFDAIHLASALLVDADGLIVATWDTRLATAAMAVGVPTLPDRS</sequence>
<keyword evidence="9" id="KW-1185">Reference proteome</keyword>
<keyword evidence="1 6" id="KW-1277">Toxin-antitoxin system</keyword>
<organism evidence="8 9">
    <name type="scientific">Egibacter rhizosphaerae</name>
    <dbReference type="NCBI Taxonomy" id="1670831"/>
    <lineage>
        <taxon>Bacteria</taxon>
        <taxon>Bacillati</taxon>
        <taxon>Actinomycetota</taxon>
        <taxon>Nitriliruptoria</taxon>
        <taxon>Egibacterales</taxon>
        <taxon>Egibacteraceae</taxon>
        <taxon>Egibacter</taxon>
    </lineage>
</organism>
<dbReference type="CDD" id="cd09874">
    <property type="entry name" value="PIN_MT3492-like"/>
    <property type="match status" value="1"/>
</dbReference>
<accession>A0A411YEX6</accession>